<dbReference type="Proteomes" id="UP000050741">
    <property type="component" value="Unassembled WGS sequence"/>
</dbReference>
<reference evidence="3" key="2">
    <citation type="submission" date="2016-06" db="UniProtKB">
        <authorList>
            <consortium name="WormBaseParasite"/>
        </authorList>
    </citation>
    <scope>IDENTIFICATION</scope>
</reference>
<dbReference type="WBParaSite" id="GPLIN_000389600">
    <property type="protein sequence ID" value="GPLIN_000389600"/>
    <property type="gene ID" value="GPLIN_000389600"/>
</dbReference>
<keyword evidence="2" id="KW-1185">Reference proteome</keyword>
<feature type="signal peptide" evidence="1">
    <location>
        <begin position="1"/>
        <end position="27"/>
    </location>
</feature>
<proteinExistence type="predicted"/>
<evidence type="ECO:0000313" key="2">
    <source>
        <dbReference type="Proteomes" id="UP000050741"/>
    </source>
</evidence>
<protein>
    <submittedName>
        <fullName evidence="3">Secreted protein</fullName>
    </submittedName>
</protein>
<reference evidence="2" key="1">
    <citation type="submission" date="2014-05" db="EMBL/GenBank/DDBJ databases">
        <title>The genome and life-stage specific transcriptomes of Globodera pallida elucidate key aspects of plant parasitism by a cyst nematode.</title>
        <authorList>
            <person name="Cotton J.A."/>
            <person name="Lilley C.J."/>
            <person name="Jones L.M."/>
            <person name="Kikuchi T."/>
            <person name="Reid A.J."/>
            <person name="Thorpe P."/>
            <person name="Tsai I.J."/>
            <person name="Beasley H."/>
            <person name="Blok V."/>
            <person name="Cock P.J.A."/>
            <person name="Van den Akker S.E."/>
            <person name="Holroyd N."/>
            <person name="Hunt M."/>
            <person name="Mantelin S."/>
            <person name="Naghra H."/>
            <person name="Pain A."/>
            <person name="Palomares-Rius J.E."/>
            <person name="Zarowiecki M."/>
            <person name="Berriman M."/>
            <person name="Jones J.T."/>
            <person name="Urwin P.E."/>
        </authorList>
    </citation>
    <scope>NUCLEOTIDE SEQUENCE [LARGE SCALE GENOMIC DNA]</scope>
    <source>
        <strain evidence="2">Lindley</strain>
    </source>
</reference>
<accession>A0A183BTG0</accession>
<sequence>MSSLIVPELVLLLTIAVLVAFTPSTGALRCLAELSDMKFGKNVSEQLKQKLKRTIKKGSSRREECAPNGKCAKAKCAGGSLIMSHQCSDRKGMRNV</sequence>
<feature type="chain" id="PRO_5008146633" evidence="1">
    <location>
        <begin position="28"/>
        <end position="96"/>
    </location>
</feature>
<organism evidence="2 3">
    <name type="scientific">Globodera pallida</name>
    <name type="common">Potato cyst nematode worm</name>
    <name type="synonym">Heterodera pallida</name>
    <dbReference type="NCBI Taxonomy" id="36090"/>
    <lineage>
        <taxon>Eukaryota</taxon>
        <taxon>Metazoa</taxon>
        <taxon>Ecdysozoa</taxon>
        <taxon>Nematoda</taxon>
        <taxon>Chromadorea</taxon>
        <taxon>Rhabditida</taxon>
        <taxon>Tylenchina</taxon>
        <taxon>Tylenchomorpha</taxon>
        <taxon>Tylenchoidea</taxon>
        <taxon>Heteroderidae</taxon>
        <taxon>Heteroderinae</taxon>
        <taxon>Globodera</taxon>
    </lineage>
</organism>
<evidence type="ECO:0000313" key="3">
    <source>
        <dbReference type="WBParaSite" id="GPLIN_000389600"/>
    </source>
</evidence>
<keyword evidence="1" id="KW-0732">Signal</keyword>
<dbReference type="AlphaFoldDB" id="A0A183BTG0"/>
<evidence type="ECO:0000256" key="1">
    <source>
        <dbReference type="SAM" id="SignalP"/>
    </source>
</evidence>
<name>A0A183BTG0_GLOPA</name>